<name>A0A210R4H3_MIZYE</name>
<dbReference type="GO" id="GO:0008017">
    <property type="term" value="F:microtubule binding"/>
    <property type="evidence" value="ECO:0007669"/>
    <property type="project" value="TreeGrafter"/>
</dbReference>
<dbReference type="CDD" id="cd11565">
    <property type="entry name" value="RWD_Spc24"/>
    <property type="match status" value="1"/>
</dbReference>
<keyword evidence="4 12" id="KW-0132">Cell division</keyword>
<dbReference type="InterPro" id="IPR013252">
    <property type="entry name" value="Ndc80_Spc24"/>
</dbReference>
<evidence type="ECO:0000313" key="15">
    <source>
        <dbReference type="Proteomes" id="UP000242188"/>
    </source>
</evidence>
<evidence type="ECO:0000256" key="2">
    <source>
        <dbReference type="ARBA" id="ARBA00013690"/>
    </source>
</evidence>
<dbReference type="GO" id="GO:0007059">
    <property type="term" value="P:chromosome segregation"/>
    <property type="evidence" value="ECO:0007669"/>
    <property type="project" value="TreeGrafter"/>
</dbReference>
<comment type="similarity">
    <text evidence="1 12">Belongs to the SPC24 family.</text>
</comment>
<comment type="function">
    <text evidence="11">Acts as a component of the essential kinetochore-associated NDC80 complex, which is required for chromosome segregation and spindle checkpoint activity. Required for kinetochore integrity and the organization of stable microtubule binding sites in the outer plate of the kinetochore. The NDC80 complex synergistically enhances the affinity of the SKA1 complex for microtubules and may allow the NDC80 complex to track depolymerizing microtubules.</text>
</comment>
<evidence type="ECO:0000256" key="4">
    <source>
        <dbReference type="ARBA" id="ARBA00022618"/>
    </source>
</evidence>
<dbReference type="EMBL" id="NEDP02000449">
    <property type="protein sequence ID" value="OWF55909.1"/>
    <property type="molecule type" value="Genomic_DNA"/>
</dbReference>
<evidence type="ECO:0000256" key="1">
    <source>
        <dbReference type="ARBA" id="ARBA00007804"/>
    </source>
</evidence>
<evidence type="ECO:0000256" key="10">
    <source>
        <dbReference type="ARBA" id="ARBA00023328"/>
    </source>
</evidence>
<protein>
    <recommendedName>
        <fullName evidence="2 12">Kinetochore protein Spc24</fullName>
    </recommendedName>
</protein>
<sequence length="204" mass="23728">MDEGENLTSFNNFLSIQQEIAAILSNTDWNNTKPLGKLQAVWREIRTIRESQQDQIKELIKAWQTYEHDVAGKTTCGQDAAQILSQEEAVQGEVTQAKQSLSRAKEEYEDVQQKIETSKAELNQLVQEREVVEKQTTQSLPKARYDVNLYMNITNIRWQFDSEPEEVKGFVCNKNDVKPFSLNSKQVSKFFISNYLWDLIEEDW</sequence>
<keyword evidence="3 12" id="KW-0158">Chromosome</keyword>
<reference evidence="14 15" key="1">
    <citation type="journal article" date="2017" name="Nat. Ecol. Evol.">
        <title>Scallop genome provides insights into evolution of bilaterian karyotype and development.</title>
        <authorList>
            <person name="Wang S."/>
            <person name="Zhang J."/>
            <person name="Jiao W."/>
            <person name="Li J."/>
            <person name="Xun X."/>
            <person name="Sun Y."/>
            <person name="Guo X."/>
            <person name="Huan P."/>
            <person name="Dong B."/>
            <person name="Zhang L."/>
            <person name="Hu X."/>
            <person name="Sun X."/>
            <person name="Wang J."/>
            <person name="Zhao C."/>
            <person name="Wang Y."/>
            <person name="Wang D."/>
            <person name="Huang X."/>
            <person name="Wang R."/>
            <person name="Lv J."/>
            <person name="Li Y."/>
            <person name="Zhang Z."/>
            <person name="Liu B."/>
            <person name="Lu W."/>
            <person name="Hui Y."/>
            <person name="Liang J."/>
            <person name="Zhou Z."/>
            <person name="Hou R."/>
            <person name="Li X."/>
            <person name="Liu Y."/>
            <person name="Li H."/>
            <person name="Ning X."/>
            <person name="Lin Y."/>
            <person name="Zhao L."/>
            <person name="Xing Q."/>
            <person name="Dou J."/>
            <person name="Li Y."/>
            <person name="Mao J."/>
            <person name="Guo H."/>
            <person name="Dou H."/>
            <person name="Li T."/>
            <person name="Mu C."/>
            <person name="Jiang W."/>
            <person name="Fu Q."/>
            <person name="Fu X."/>
            <person name="Miao Y."/>
            <person name="Liu J."/>
            <person name="Yu Q."/>
            <person name="Li R."/>
            <person name="Liao H."/>
            <person name="Li X."/>
            <person name="Kong Y."/>
            <person name="Jiang Z."/>
            <person name="Chourrout D."/>
            <person name="Li R."/>
            <person name="Bao Z."/>
        </authorList>
    </citation>
    <scope>NUCLEOTIDE SEQUENCE [LARGE SCALE GENOMIC DNA]</scope>
    <source>
        <strain evidence="14 15">PY_sf001</strain>
    </source>
</reference>
<proteinExistence type="inferred from homology"/>
<comment type="caution">
    <text evidence="14">The sequence shown here is derived from an EMBL/GenBank/DDBJ whole genome shotgun (WGS) entry which is preliminary data.</text>
</comment>
<feature type="coiled-coil region" evidence="13">
    <location>
        <begin position="87"/>
        <end position="135"/>
    </location>
</feature>
<keyword evidence="8 12" id="KW-0539">Nucleus</keyword>
<dbReference type="Proteomes" id="UP000242188">
    <property type="component" value="Unassembled WGS sequence"/>
</dbReference>
<evidence type="ECO:0000256" key="8">
    <source>
        <dbReference type="ARBA" id="ARBA00023242"/>
    </source>
</evidence>
<dbReference type="STRING" id="6573.A0A210R4H3"/>
<evidence type="ECO:0000256" key="12">
    <source>
        <dbReference type="RuleBase" id="RU368011"/>
    </source>
</evidence>
<dbReference type="GO" id="GO:0005634">
    <property type="term" value="C:nucleus"/>
    <property type="evidence" value="ECO:0007669"/>
    <property type="project" value="UniProtKB-SubCell"/>
</dbReference>
<dbReference type="GO" id="GO:0031262">
    <property type="term" value="C:Ndc80 complex"/>
    <property type="evidence" value="ECO:0007669"/>
    <property type="project" value="TreeGrafter"/>
</dbReference>
<dbReference type="PANTHER" id="PTHR22142:SF2">
    <property type="entry name" value="KINETOCHORE PROTEIN SPC24"/>
    <property type="match status" value="1"/>
</dbReference>
<organism evidence="14 15">
    <name type="scientific">Mizuhopecten yessoensis</name>
    <name type="common">Japanese scallop</name>
    <name type="synonym">Patinopecten yessoensis</name>
    <dbReference type="NCBI Taxonomy" id="6573"/>
    <lineage>
        <taxon>Eukaryota</taxon>
        <taxon>Metazoa</taxon>
        <taxon>Spiralia</taxon>
        <taxon>Lophotrochozoa</taxon>
        <taxon>Mollusca</taxon>
        <taxon>Bivalvia</taxon>
        <taxon>Autobranchia</taxon>
        <taxon>Pteriomorphia</taxon>
        <taxon>Pectinida</taxon>
        <taxon>Pectinoidea</taxon>
        <taxon>Pectinidae</taxon>
        <taxon>Mizuhopecten</taxon>
    </lineage>
</organism>
<keyword evidence="6 12" id="KW-0995">Kinetochore</keyword>
<dbReference type="Gene3D" id="3.30.160.570">
    <property type="entry name" value="Ncd80 complex, Spc24 subunit"/>
    <property type="match status" value="1"/>
</dbReference>
<comment type="subcellular location">
    <subcellularLocation>
        <location evidence="12">Nucleus</location>
    </subcellularLocation>
    <subcellularLocation>
        <location evidence="12">Chromosome</location>
        <location evidence="12">Centromere</location>
        <location evidence="12">Kinetochore</location>
    </subcellularLocation>
</comment>
<evidence type="ECO:0000256" key="6">
    <source>
        <dbReference type="ARBA" id="ARBA00022838"/>
    </source>
</evidence>
<gene>
    <name evidence="14" type="ORF">KP79_PYT06435</name>
</gene>
<dbReference type="GO" id="GO:0051301">
    <property type="term" value="P:cell division"/>
    <property type="evidence" value="ECO:0007669"/>
    <property type="project" value="UniProtKB-UniRule"/>
</dbReference>
<dbReference type="AlphaFoldDB" id="A0A210R4H3"/>
<evidence type="ECO:0000256" key="13">
    <source>
        <dbReference type="SAM" id="Coils"/>
    </source>
</evidence>
<keyword evidence="9 12" id="KW-0131">Cell cycle</keyword>
<keyword evidence="5 12" id="KW-0498">Mitosis</keyword>
<keyword evidence="15" id="KW-1185">Reference proteome</keyword>
<evidence type="ECO:0000256" key="11">
    <source>
        <dbReference type="ARBA" id="ARBA00045419"/>
    </source>
</evidence>
<dbReference type="OrthoDB" id="6432863at2759"/>
<evidence type="ECO:0000256" key="5">
    <source>
        <dbReference type="ARBA" id="ARBA00022776"/>
    </source>
</evidence>
<evidence type="ECO:0000256" key="7">
    <source>
        <dbReference type="ARBA" id="ARBA00023054"/>
    </source>
</evidence>
<dbReference type="PANTHER" id="PTHR22142">
    <property type="match status" value="1"/>
</dbReference>
<comment type="subunit">
    <text evidence="12">Component of the NDC80 complex.</text>
</comment>
<accession>A0A210R4H3</accession>
<dbReference type="Pfam" id="PF08286">
    <property type="entry name" value="Spc24"/>
    <property type="match status" value="1"/>
</dbReference>
<evidence type="ECO:0000256" key="3">
    <source>
        <dbReference type="ARBA" id="ARBA00022454"/>
    </source>
</evidence>
<evidence type="ECO:0000313" key="14">
    <source>
        <dbReference type="EMBL" id="OWF55909.1"/>
    </source>
</evidence>
<keyword evidence="10 12" id="KW-0137">Centromere</keyword>
<evidence type="ECO:0000256" key="9">
    <source>
        <dbReference type="ARBA" id="ARBA00023306"/>
    </source>
</evidence>
<keyword evidence="7 13" id="KW-0175">Coiled coil</keyword>